<feature type="domain" description="O-acyltransferase WSD1-like N-terminal" evidence="1">
    <location>
        <begin position="4"/>
        <end position="184"/>
    </location>
</feature>
<accession>A0A1V3WY89</accession>
<dbReference type="Pfam" id="PF03007">
    <property type="entry name" value="WS_DGAT_cat"/>
    <property type="match status" value="1"/>
</dbReference>
<keyword evidence="2" id="KW-0808">Transferase</keyword>
<gene>
    <name evidence="2" type="ORF">BZL30_5555</name>
</gene>
<dbReference type="EMBL" id="MVBM01000005">
    <property type="protein sequence ID" value="OOK71954.1"/>
    <property type="molecule type" value="Genomic_DNA"/>
</dbReference>
<dbReference type="GO" id="GO:0045017">
    <property type="term" value="P:glycerolipid biosynthetic process"/>
    <property type="evidence" value="ECO:0007669"/>
    <property type="project" value="InterPro"/>
</dbReference>
<organism evidence="2 3">
    <name type="scientific">Mycobacterium kansasii</name>
    <dbReference type="NCBI Taxonomy" id="1768"/>
    <lineage>
        <taxon>Bacteria</taxon>
        <taxon>Bacillati</taxon>
        <taxon>Actinomycetota</taxon>
        <taxon>Actinomycetes</taxon>
        <taxon>Mycobacteriales</taxon>
        <taxon>Mycobacteriaceae</taxon>
        <taxon>Mycobacterium</taxon>
    </lineage>
</organism>
<reference evidence="2 3" key="1">
    <citation type="submission" date="2017-02" db="EMBL/GenBank/DDBJ databases">
        <title>Complete genome sequences of Mycobacterium kansasii strains isolated from rhesus macaques.</title>
        <authorList>
            <person name="Panda A."/>
            <person name="Nagaraj S."/>
            <person name="Zhao X."/>
            <person name="Tettelin H."/>
            <person name="Detolla L.J."/>
        </authorList>
    </citation>
    <scope>NUCLEOTIDE SEQUENCE [LARGE SCALE GENOMIC DNA]</scope>
    <source>
        <strain evidence="2 3">11-3813</strain>
    </source>
</reference>
<proteinExistence type="predicted"/>
<comment type="caution">
    <text evidence="2">The sequence shown here is derived from an EMBL/GenBank/DDBJ whole genome shotgun (WGS) entry which is preliminary data.</text>
</comment>
<name>A0A1V3WY89_MYCKA</name>
<dbReference type="SUPFAM" id="SSF52777">
    <property type="entry name" value="CoA-dependent acyltransferases"/>
    <property type="match status" value="1"/>
</dbReference>
<dbReference type="Proteomes" id="UP000189229">
    <property type="component" value="Unassembled WGS sequence"/>
</dbReference>
<dbReference type="GO" id="GO:0004144">
    <property type="term" value="F:diacylglycerol O-acyltransferase activity"/>
    <property type="evidence" value="ECO:0007669"/>
    <property type="project" value="InterPro"/>
</dbReference>
<evidence type="ECO:0000313" key="2">
    <source>
        <dbReference type="EMBL" id="OOK71954.1"/>
    </source>
</evidence>
<protein>
    <submittedName>
        <fullName evidence="2">Wax ester synthase-like Acyl-CoA acyltransferase domain protein</fullName>
    </submittedName>
</protein>
<evidence type="ECO:0000313" key="3">
    <source>
        <dbReference type="Proteomes" id="UP000189229"/>
    </source>
</evidence>
<dbReference type="AlphaFoldDB" id="A0A1V3WY89"/>
<sequence length="221" mass="24291">MEQLSGLDAAFVYFEAAGGAHVSSFAIYDPATVPGGTVDFGDVAAHIGSRLGADRAFRSVLARVPFDLDHPYWVRDNNFELSRHLHHLTLPRPGDWRQLCEQVSQLHAQRMDLHRPPWDCYFIDGLGKIEGFPDGAFVVLFKMHHSAVDGITGMGIVGALHDPTPEIRPAPPDEWSPEARPSPLNLLVRAAVSYARRPPGCCLRPDTAFPSWPGCPPRLPG</sequence>
<evidence type="ECO:0000259" key="1">
    <source>
        <dbReference type="Pfam" id="PF03007"/>
    </source>
</evidence>
<keyword evidence="2" id="KW-0012">Acyltransferase</keyword>
<dbReference type="InterPro" id="IPR004255">
    <property type="entry name" value="O-acyltransferase_WSD1_N"/>
</dbReference>